<dbReference type="CDD" id="cd01949">
    <property type="entry name" value="GGDEF"/>
    <property type="match status" value="1"/>
</dbReference>
<dbReference type="PROSITE" id="PS50887">
    <property type="entry name" value="GGDEF"/>
    <property type="match status" value="1"/>
</dbReference>
<reference evidence="2" key="1">
    <citation type="submission" date="2022-05" db="EMBL/GenBank/DDBJ databases">
        <title>Expanded diversity of anoxic marine methylotrophy in a Black Sea sulfate reducing microorganism.</title>
        <authorList>
            <person name="Fischer P.Q."/>
            <person name="Stams A.J.M."/>
            <person name="Villanueva L."/>
            <person name="Sousa D.Z."/>
        </authorList>
    </citation>
    <scope>NUCLEOTIDE SEQUENCE</scope>
    <source>
        <strain evidence="2">P130</strain>
    </source>
</reference>
<dbReference type="Pfam" id="PF05651">
    <property type="entry name" value="Diacid_rec"/>
    <property type="match status" value="1"/>
</dbReference>
<keyword evidence="3" id="KW-1185">Reference proteome</keyword>
<dbReference type="EC" id="2.7.7.65" evidence="2"/>
<dbReference type="InterPro" id="IPR008599">
    <property type="entry name" value="Diacid_rec"/>
</dbReference>
<evidence type="ECO:0000259" key="1">
    <source>
        <dbReference type="PROSITE" id="PS50887"/>
    </source>
</evidence>
<dbReference type="Gene3D" id="3.30.70.270">
    <property type="match status" value="1"/>
</dbReference>
<evidence type="ECO:0000313" key="3">
    <source>
        <dbReference type="Proteomes" id="UP001176021"/>
    </source>
</evidence>
<dbReference type="SMART" id="SM00267">
    <property type="entry name" value="GGDEF"/>
    <property type="match status" value="1"/>
</dbReference>
<gene>
    <name evidence="2" type="ORF">M8H41_18590</name>
</gene>
<protein>
    <submittedName>
        <fullName evidence="2">Diguanylate cyclase</fullName>
        <ecNumber evidence="2">2.7.7.65</ecNumber>
    </submittedName>
</protein>
<keyword evidence="2" id="KW-0808">Transferase</keyword>
<dbReference type="PANTHER" id="PTHR45138:SF9">
    <property type="entry name" value="DIGUANYLATE CYCLASE DGCM-RELATED"/>
    <property type="match status" value="1"/>
</dbReference>
<evidence type="ECO:0000313" key="2">
    <source>
        <dbReference type="EMBL" id="MDO0824846.1"/>
    </source>
</evidence>
<organism evidence="2 3">
    <name type="scientific">Desulfosporosinus nitroreducens</name>
    <dbReference type="NCBI Taxonomy" id="2018668"/>
    <lineage>
        <taxon>Bacteria</taxon>
        <taxon>Bacillati</taxon>
        <taxon>Bacillota</taxon>
        <taxon>Clostridia</taxon>
        <taxon>Eubacteriales</taxon>
        <taxon>Desulfitobacteriaceae</taxon>
        <taxon>Desulfosporosinus</taxon>
    </lineage>
</organism>
<dbReference type="PANTHER" id="PTHR45138">
    <property type="entry name" value="REGULATORY COMPONENTS OF SENSORY TRANSDUCTION SYSTEM"/>
    <property type="match status" value="1"/>
</dbReference>
<sequence>MVYKLNDFIAQKIVNFIHKKSGFEVIVCDNNGTIIADSAQARIGQQHKGSMKILTTNCDSVAITPLEADASGGRIKEGLNVAIEADGVKIGTFGIAGKLEIIHPVAKIAAGMVIMMLSDEELKDNIRSQLQALSTSVDPDASDQLSNREIVIELLKSTTDSINFTNENHAEIYQMIESMNNLVFKDTLTGIYNRHYIYRKLPIDIISASLSEQSLSIIISDIDFFKKVNDTYGHLVGDYTLKSFADTLSGCIKREGDWISRYGGEEFLICLPGAGVEKAIEIAEHMRRTAENNVILYGKNIIKITASFGVCSTKPATNESVVNLIARADNKLYKAKNKGRNRVES</sequence>
<keyword evidence="2" id="KW-0548">Nucleotidyltransferase</keyword>
<comment type="caution">
    <text evidence="2">The sequence shown here is derived from an EMBL/GenBank/DDBJ whole genome shotgun (WGS) entry which is preliminary data.</text>
</comment>
<dbReference type="NCBIfam" id="TIGR00254">
    <property type="entry name" value="GGDEF"/>
    <property type="match status" value="1"/>
</dbReference>
<dbReference type="EMBL" id="JAMJEV010000017">
    <property type="protein sequence ID" value="MDO0824846.1"/>
    <property type="molecule type" value="Genomic_DNA"/>
</dbReference>
<dbReference type="InterPro" id="IPR029787">
    <property type="entry name" value="Nucleotide_cyclase"/>
</dbReference>
<dbReference type="InterPro" id="IPR043128">
    <property type="entry name" value="Rev_trsase/Diguanyl_cyclase"/>
</dbReference>
<dbReference type="Proteomes" id="UP001176021">
    <property type="component" value="Unassembled WGS sequence"/>
</dbReference>
<dbReference type="InterPro" id="IPR000160">
    <property type="entry name" value="GGDEF_dom"/>
</dbReference>
<name>A0ABT8QU12_9FIRM</name>
<dbReference type="GO" id="GO:0052621">
    <property type="term" value="F:diguanylate cyclase activity"/>
    <property type="evidence" value="ECO:0007669"/>
    <property type="project" value="UniProtKB-EC"/>
</dbReference>
<dbReference type="RefSeq" id="WP_302049601.1">
    <property type="nucleotide sequence ID" value="NZ_JAMJEV010000017.1"/>
</dbReference>
<feature type="domain" description="GGDEF" evidence="1">
    <location>
        <begin position="213"/>
        <end position="345"/>
    </location>
</feature>
<accession>A0ABT8QU12</accession>
<proteinExistence type="predicted"/>
<dbReference type="SUPFAM" id="SSF55073">
    <property type="entry name" value="Nucleotide cyclase"/>
    <property type="match status" value="1"/>
</dbReference>
<dbReference type="InterPro" id="IPR050469">
    <property type="entry name" value="Diguanylate_Cyclase"/>
</dbReference>
<dbReference type="Pfam" id="PF00990">
    <property type="entry name" value="GGDEF"/>
    <property type="match status" value="1"/>
</dbReference>